<dbReference type="InterPro" id="IPR036736">
    <property type="entry name" value="ACP-like_sf"/>
</dbReference>
<reference evidence="5" key="1">
    <citation type="submission" date="2016-06" db="EMBL/GenBank/DDBJ databases">
        <authorList>
            <person name="Varghese N."/>
            <person name="Submissions Spin"/>
        </authorList>
    </citation>
    <scope>NUCLEOTIDE SEQUENCE [LARGE SCALE GENOMIC DNA]</scope>
    <source>
        <strain evidence="5">DSM 44151</strain>
    </source>
</reference>
<evidence type="ECO:0000256" key="2">
    <source>
        <dbReference type="ARBA" id="ARBA00022553"/>
    </source>
</evidence>
<dbReference type="Proteomes" id="UP000198605">
    <property type="component" value="Unassembled WGS sequence"/>
</dbReference>
<protein>
    <submittedName>
        <fullName evidence="4">Acyl carrier protein</fullName>
    </submittedName>
</protein>
<organism evidence="4 5">
    <name type="scientific">Micromonospora chersina</name>
    <dbReference type="NCBI Taxonomy" id="47854"/>
    <lineage>
        <taxon>Bacteria</taxon>
        <taxon>Bacillati</taxon>
        <taxon>Actinomycetota</taxon>
        <taxon>Actinomycetes</taxon>
        <taxon>Micromonosporales</taxon>
        <taxon>Micromonosporaceae</taxon>
        <taxon>Micromonospora</taxon>
    </lineage>
</organism>
<feature type="domain" description="Carrier" evidence="3">
    <location>
        <begin position="14"/>
        <end position="88"/>
    </location>
</feature>
<sequence length="90" mass="9812">MSETDLAAYRLTPDLVRSWLVERVADYLRCPAEEIDADAPLTEYGLDSVYAFALCGDIEETFGLTVEPTLLWEADSLAAVATELVALAGK</sequence>
<name>A0A1C6TW30_9ACTN</name>
<dbReference type="InterPro" id="IPR009081">
    <property type="entry name" value="PP-bd_ACP"/>
</dbReference>
<dbReference type="GeneID" id="43276756"/>
<evidence type="ECO:0000256" key="1">
    <source>
        <dbReference type="ARBA" id="ARBA00022450"/>
    </source>
</evidence>
<dbReference type="STRING" id="47854.GA0070603_0068"/>
<keyword evidence="2" id="KW-0597">Phosphoprotein</keyword>
<dbReference type="SMART" id="SM00823">
    <property type="entry name" value="PKS_PP"/>
    <property type="match status" value="1"/>
</dbReference>
<dbReference type="AlphaFoldDB" id="A0A1C6TW30"/>
<keyword evidence="1" id="KW-0596">Phosphopantetheine</keyword>
<gene>
    <name evidence="4" type="ORF">GA0070603_0068</name>
</gene>
<dbReference type="EMBL" id="FMIB01000002">
    <property type="protein sequence ID" value="SCL46032.1"/>
    <property type="molecule type" value="Genomic_DNA"/>
</dbReference>
<proteinExistence type="predicted"/>
<dbReference type="Gene3D" id="1.10.1200.10">
    <property type="entry name" value="ACP-like"/>
    <property type="match status" value="1"/>
</dbReference>
<dbReference type="InterPro" id="IPR020806">
    <property type="entry name" value="PKS_PP-bd"/>
</dbReference>
<dbReference type="Pfam" id="PF00550">
    <property type="entry name" value="PP-binding"/>
    <property type="match status" value="1"/>
</dbReference>
<accession>A0A1C6TW30</accession>
<dbReference type="PROSITE" id="PS50075">
    <property type="entry name" value="CARRIER"/>
    <property type="match status" value="1"/>
</dbReference>
<evidence type="ECO:0000313" key="5">
    <source>
        <dbReference type="Proteomes" id="UP000198605"/>
    </source>
</evidence>
<dbReference type="OrthoDB" id="9023404at2"/>
<dbReference type="SUPFAM" id="SSF47336">
    <property type="entry name" value="ACP-like"/>
    <property type="match status" value="1"/>
</dbReference>
<evidence type="ECO:0000313" key="4">
    <source>
        <dbReference type="EMBL" id="SCL46032.1"/>
    </source>
</evidence>
<evidence type="ECO:0000259" key="3">
    <source>
        <dbReference type="PROSITE" id="PS50075"/>
    </source>
</evidence>
<dbReference type="RefSeq" id="WP_091305490.1">
    <property type="nucleotide sequence ID" value="NZ_FMIB01000002.1"/>
</dbReference>
<dbReference type="GO" id="GO:0031177">
    <property type="term" value="F:phosphopantetheine binding"/>
    <property type="evidence" value="ECO:0007669"/>
    <property type="project" value="InterPro"/>
</dbReference>
<keyword evidence="5" id="KW-1185">Reference proteome</keyword>